<evidence type="ECO:0000259" key="9">
    <source>
        <dbReference type="Pfam" id="PF14306"/>
    </source>
</evidence>
<keyword evidence="3 10" id="KW-0808">Transferase</keyword>
<dbReference type="PANTHER" id="PTHR42700">
    <property type="entry name" value="SULFATE ADENYLYLTRANSFERASE"/>
    <property type="match status" value="1"/>
</dbReference>
<organism evidence="10 11">
    <name type="scientific">Petropleomorpha daqingensis</name>
    <dbReference type="NCBI Taxonomy" id="2026353"/>
    <lineage>
        <taxon>Bacteria</taxon>
        <taxon>Bacillati</taxon>
        <taxon>Actinomycetota</taxon>
        <taxon>Actinomycetes</taxon>
        <taxon>Geodermatophilales</taxon>
        <taxon>Geodermatophilaceae</taxon>
        <taxon>Petropleomorpha</taxon>
    </lineage>
</organism>
<dbReference type="GO" id="GO:0005737">
    <property type="term" value="C:cytoplasm"/>
    <property type="evidence" value="ECO:0007669"/>
    <property type="project" value="TreeGrafter"/>
</dbReference>
<dbReference type="InterPro" id="IPR014729">
    <property type="entry name" value="Rossmann-like_a/b/a_fold"/>
</dbReference>
<feature type="domain" description="ATP-sulfurylase PUA-like" evidence="9">
    <location>
        <begin position="2"/>
        <end position="134"/>
    </location>
</feature>
<dbReference type="GO" id="GO:0019379">
    <property type="term" value="P:sulfate assimilation, phosphoadenylyl sulfate reduction by phosphoadenylyl-sulfate reductase (thioredoxin)"/>
    <property type="evidence" value="ECO:0007669"/>
    <property type="project" value="TreeGrafter"/>
</dbReference>
<dbReference type="SUPFAM" id="SSF88697">
    <property type="entry name" value="PUA domain-like"/>
    <property type="match status" value="1"/>
</dbReference>
<evidence type="ECO:0000256" key="1">
    <source>
        <dbReference type="ARBA" id="ARBA00004678"/>
    </source>
</evidence>
<evidence type="ECO:0000313" key="11">
    <source>
        <dbReference type="Proteomes" id="UP000541969"/>
    </source>
</evidence>
<reference evidence="10 11" key="1">
    <citation type="submission" date="2020-07" db="EMBL/GenBank/DDBJ databases">
        <title>Sequencing the genomes of 1000 actinobacteria strains.</title>
        <authorList>
            <person name="Klenk H.-P."/>
        </authorList>
    </citation>
    <scope>NUCLEOTIDE SEQUENCE [LARGE SCALE GENOMIC DNA]</scope>
    <source>
        <strain evidence="10 11">DSM 104001</strain>
    </source>
</reference>
<evidence type="ECO:0000313" key="10">
    <source>
        <dbReference type="EMBL" id="NYJ05839.1"/>
    </source>
</evidence>
<dbReference type="Proteomes" id="UP000541969">
    <property type="component" value="Unassembled WGS sequence"/>
</dbReference>
<evidence type="ECO:0000256" key="2">
    <source>
        <dbReference type="ARBA" id="ARBA00012391"/>
    </source>
</evidence>
<dbReference type="SUPFAM" id="SSF52374">
    <property type="entry name" value="Nucleotidylyl transferase"/>
    <property type="match status" value="1"/>
</dbReference>
<dbReference type="InterPro" id="IPR050512">
    <property type="entry name" value="Sulf_AdTrans/APS_kinase"/>
</dbReference>
<accession>A0A853CFR8</accession>
<dbReference type="GO" id="GO:0004781">
    <property type="term" value="F:sulfate adenylyltransferase (ATP) activity"/>
    <property type="evidence" value="ECO:0007669"/>
    <property type="project" value="UniProtKB-EC"/>
</dbReference>
<dbReference type="PANTHER" id="PTHR42700:SF1">
    <property type="entry name" value="SULFATE ADENYLYLTRANSFERASE"/>
    <property type="match status" value="1"/>
</dbReference>
<dbReference type="EMBL" id="JACBZT010000001">
    <property type="protein sequence ID" value="NYJ05839.1"/>
    <property type="molecule type" value="Genomic_DNA"/>
</dbReference>
<dbReference type="InterPro" id="IPR015947">
    <property type="entry name" value="PUA-like_sf"/>
</dbReference>
<dbReference type="InterPro" id="IPR024951">
    <property type="entry name" value="Sulfurylase_cat_dom"/>
</dbReference>
<evidence type="ECO:0000256" key="3">
    <source>
        <dbReference type="ARBA" id="ARBA00022679"/>
    </source>
</evidence>
<dbReference type="EC" id="2.7.7.4" evidence="2"/>
<gene>
    <name evidence="10" type="ORF">GGQ55_002117</name>
</gene>
<dbReference type="AlphaFoldDB" id="A0A853CFR8"/>
<dbReference type="Pfam" id="PF14306">
    <property type="entry name" value="PUA_2"/>
    <property type="match status" value="1"/>
</dbReference>
<evidence type="ECO:0000256" key="5">
    <source>
        <dbReference type="ARBA" id="ARBA00022741"/>
    </source>
</evidence>
<dbReference type="InterPro" id="IPR025980">
    <property type="entry name" value="ATP-Sase_PUA-like_dom"/>
</dbReference>
<keyword evidence="4 10" id="KW-0548">Nucleotidyltransferase</keyword>
<evidence type="ECO:0000256" key="4">
    <source>
        <dbReference type="ARBA" id="ARBA00022695"/>
    </source>
</evidence>
<sequence>MEGLPSWELTRRQRCDLELLATGAFSPLRSFLDRADSESVCASMRLTSGELWPVPVTLDLPGNVVDAGSAAGAVVLRVKGSPLAVLWLREAWQPDRVAEARAVFGTTDPAHPGVHHLLHQTHPWYVTGRLEVLRLPHHPAFGALRHTPAEVRSLLSERGWQRVVAFQTRNPMHRAHQELTIRAARDLDAAVLLHPVVGVTKPGDVDRYVRVRCYQALLPTYPPDRVLLSLLPLAMRMAGPREALWHAIIRKNHGATHFIVGRDHAGPGVDAGGRPFYEPYAAQELVRRHEAELGIGVVPFRRMVYVEELRRYIPEDEIEPGQHCLHISGTEQRRRLFDGAELPDWFTPPEVAAELRRTWSATGRG</sequence>
<keyword evidence="5" id="KW-0547">Nucleotide-binding</keyword>
<comment type="caution">
    <text evidence="10">The sequence shown here is derived from an EMBL/GenBank/DDBJ whole genome shotgun (WGS) entry which is preliminary data.</text>
</comment>
<evidence type="ECO:0000256" key="7">
    <source>
        <dbReference type="ARBA" id="ARBA00049370"/>
    </source>
</evidence>
<dbReference type="Pfam" id="PF01747">
    <property type="entry name" value="ATP-sulfurylase"/>
    <property type="match status" value="1"/>
</dbReference>
<proteinExistence type="predicted"/>
<keyword evidence="11" id="KW-1185">Reference proteome</keyword>
<dbReference type="GO" id="GO:0010134">
    <property type="term" value="P:sulfate assimilation via adenylyl sulfate reduction"/>
    <property type="evidence" value="ECO:0007669"/>
    <property type="project" value="TreeGrafter"/>
</dbReference>
<dbReference type="GO" id="GO:0005524">
    <property type="term" value="F:ATP binding"/>
    <property type="evidence" value="ECO:0007669"/>
    <property type="project" value="UniProtKB-KW"/>
</dbReference>
<evidence type="ECO:0000259" key="8">
    <source>
        <dbReference type="Pfam" id="PF01747"/>
    </source>
</evidence>
<keyword evidence="6" id="KW-0067">ATP-binding</keyword>
<dbReference type="Gene3D" id="3.40.50.620">
    <property type="entry name" value="HUPs"/>
    <property type="match status" value="1"/>
</dbReference>
<name>A0A853CFR8_9ACTN</name>
<feature type="domain" description="Sulphate adenylyltransferase catalytic" evidence="8">
    <location>
        <begin position="144"/>
        <end position="357"/>
    </location>
</feature>
<dbReference type="InterPro" id="IPR002650">
    <property type="entry name" value="Sulphate_adenylyltransferase"/>
</dbReference>
<evidence type="ECO:0000256" key="6">
    <source>
        <dbReference type="ARBA" id="ARBA00022840"/>
    </source>
</evidence>
<protein>
    <recommendedName>
        <fullName evidence="2">sulfate adenylyltransferase</fullName>
        <ecNumber evidence="2">2.7.7.4</ecNumber>
    </recommendedName>
</protein>
<dbReference type="Gene3D" id="3.10.400.10">
    <property type="entry name" value="Sulfate adenylyltransferase"/>
    <property type="match status" value="1"/>
</dbReference>
<comment type="pathway">
    <text evidence="1">Sulfur metabolism.</text>
</comment>
<dbReference type="NCBIfam" id="TIGR00339">
    <property type="entry name" value="sopT"/>
    <property type="match status" value="1"/>
</dbReference>
<dbReference type="CDD" id="cd00517">
    <property type="entry name" value="ATPS"/>
    <property type="match status" value="1"/>
</dbReference>
<comment type="catalytic activity">
    <reaction evidence="7">
        <text>sulfate + ATP + H(+) = adenosine 5'-phosphosulfate + diphosphate</text>
        <dbReference type="Rhea" id="RHEA:18133"/>
        <dbReference type="ChEBI" id="CHEBI:15378"/>
        <dbReference type="ChEBI" id="CHEBI:16189"/>
        <dbReference type="ChEBI" id="CHEBI:30616"/>
        <dbReference type="ChEBI" id="CHEBI:33019"/>
        <dbReference type="ChEBI" id="CHEBI:58243"/>
        <dbReference type="EC" id="2.7.7.4"/>
    </reaction>
</comment>